<name>A0AB39L7V7_9MICC</name>
<keyword evidence="2 4" id="KW-0238">DNA-binding</keyword>
<reference evidence="7" key="1">
    <citation type="submission" date="2024-07" db="EMBL/GenBank/DDBJ databases">
        <authorList>
            <person name="fu j."/>
        </authorList>
    </citation>
    <scope>NUCLEOTIDE SEQUENCE</scope>
    <source>
        <strain evidence="7">P10A9</strain>
    </source>
</reference>
<dbReference type="InterPro" id="IPR010998">
    <property type="entry name" value="Integrase_recombinase_N"/>
</dbReference>
<feature type="domain" description="Tyr recombinase" evidence="5">
    <location>
        <begin position="112"/>
        <end position="294"/>
    </location>
</feature>
<dbReference type="GO" id="GO:0003677">
    <property type="term" value="F:DNA binding"/>
    <property type="evidence" value="ECO:0007669"/>
    <property type="project" value="UniProtKB-UniRule"/>
</dbReference>
<keyword evidence="1" id="KW-0229">DNA integration</keyword>
<proteinExistence type="predicted"/>
<accession>A0AB39L7V7</accession>
<sequence>MPSTAPSPDPGSLLPSWLLALRAERKSPATLKSYGDGVRSFLSWCAQEGRPALLDRATVNGFTASLLDDGREPSTVRSRQLAVRRFSAWLVEEGEAEADLLLGIRAPKLDVKVVEPLSDAELKALVKACAGTDLRDRRDEAIVRFMAETGTRAGECATLLLADVDLVHGTAIVRRGKGGKGRAVPFGAQTARALDRYRRVRASHRLADTPALWLGDRGKPFAYDGLHKTLSERAAAAGIAGFHPHKLRHTAAHRWLAAGGSEGGLMAVAGWTRPDMLQRYTKARASERAADEARKLNLGDL</sequence>
<dbReference type="PROSITE" id="PS51900">
    <property type="entry name" value="CB"/>
    <property type="match status" value="1"/>
</dbReference>
<dbReference type="InterPro" id="IPR002104">
    <property type="entry name" value="Integrase_catalytic"/>
</dbReference>
<dbReference type="PANTHER" id="PTHR30349:SF81">
    <property type="entry name" value="TYROSINE RECOMBINASE XERC"/>
    <property type="match status" value="1"/>
</dbReference>
<gene>
    <name evidence="7" type="ORF">AB5L97_08455</name>
</gene>
<dbReference type="PROSITE" id="PS51898">
    <property type="entry name" value="TYR_RECOMBINASE"/>
    <property type="match status" value="1"/>
</dbReference>
<evidence type="ECO:0000259" key="6">
    <source>
        <dbReference type="PROSITE" id="PS51900"/>
    </source>
</evidence>
<keyword evidence="3" id="KW-0233">DNA recombination</keyword>
<protein>
    <submittedName>
        <fullName evidence="7">Tyrosine-type recombinase/integrase</fullName>
    </submittedName>
</protein>
<evidence type="ECO:0000256" key="1">
    <source>
        <dbReference type="ARBA" id="ARBA00022908"/>
    </source>
</evidence>
<evidence type="ECO:0000256" key="3">
    <source>
        <dbReference type="ARBA" id="ARBA00023172"/>
    </source>
</evidence>
<dbReference type="InterPro" id="IPR050090">
    <property type="entry name" value="Tyrosine_recombinase_XerCD"/>
</dbReference>
<dbReference type="InterPro" id="IPR013762">
    <property type="entry name" value="Integrase-like_cat_sf"/>
</dbReference>
<dbReference type="GO" id="GO:0006310">
    <property type="term" value="P:DNA recombination"/>
    <property type="evidence" value="ECO:0007669"/>
    <property type="project" value="UniProtKB-KW"/>
</dbReference>
<organism evidence="7">
    <name type="scientific">Sinomonas puerhi</name>
    <dbReference type="NCBI Taxonomy" id="3238584"/>
    <lineage>
        <taxon>Bacteria</taxon>
        <taxon>Bacillati</taxon>
        <taxon>Actinomycetota</taxon>
        <taxon>Actinomycetes</taxon>
        <taxon>Micrococcales</taxon>
        <taxon>Micrococcaceae</taxon>
        <taxon>Sinomonas</taxon>
    </lineage>
</organism>
<dbReference type="AlphaFoldDB" id="A0AB39L7V7"/>
<feature type="domain" description="Core-binding (CB)" evidence="6">
    <location>
        <begin position="8"/>
        <end position="91"/>
    </location>
</feature>
<dbReference type="Pfam" id="PF02899">
    <property type="entry name" value="Phage_int_SAM_1"/>
    <property type="match status" value="1"/>
</dbReference>
<evidence type="ECO:0000259" key="5">
    <source>
        <dbReference type="PROSITE" id="PS51898"/>
    </source>
</evidence>
<dbReference type="GO" id="GO:0015074">
    <property type="term" value="P:DNA integration"/>
    <property type="evidence" value="ECO:0007669"/>
    <property type="project" value="UniProtKB-KW"/>
</dbReference>
<dbReference type="Gene3D" id="1.10.150.130">
    <property type="match status" value="1"/>
</dbReference>
<evidence type="ECO:0000313" key="7">
    <source>
        <dbReference type="EMBL" id="XDP47001.1"/>
    </source>
</evidence>
<dbReference type="InterPro" id="IPR011010">
    <property type="entry name" value="DNA_brk_join_enz"/>
</dbReference>
<evidence type="ECO:0000256" key="2">
    <source>
        <dbReference type="ARBA" id="ARBA00023125"/>
    </source>
</evidence>
<dbReference type="CDD" id="cd00397">
    <property type="entry name" value="DNA_BRE_C"/>
    <property type="match status" value="1"/>
</dbReference>
<dbReference type="RefSeq" id="WP_369047173.1">
    <property type="nucleotide sequence ID" value="NZ_CP163302.1"/>
</dbReference>
<dbReference type="InterPro" id="IPR004107">
    <property type="entry name" value="Integrase_SAM-like_N"/>
</dbReference>
<dbReference type="EMBL" id="CP163302">
    <property type="protein sequence ID" value="XDP47001.1"/>
    <property type="molecule type" value="Genomic_DNA"/>
</dbReference>
<dbReference type="SUPFAM" id="SSF56349">
    <property type="entry name" value="DNA breaking-rejoining enzymes"/>
    <property type="match status" value="1"/>
</dbReference>
<dbReference type="Pfam" id="PF00589">
    <property type="entry name" value="Phage_integrase"/>
    <property type="match status" value="1"/>
</dbReference>
<dbReference type="Gene3D" id="1.10.443.10">
    <property type="entry name" value="Intergrase catalytic core"/>
    <property type="match status" value="1"/>
</dbReference>
<evidence type="ECO:0000256" key="4">
    <source>
        <dbReference type="PROSITE-ProRule" id="PRU01248"/>
    </source>
</evidence>
<dbReference type="InterPro" id="IPR044068">
    <property type="entry name" value="CB"/>
</dbReference>
<dbReference type="PANTHER" id="PTHR30349">
    <property type="entry name" value="PHAGE INTEGRASE-RELATED"/>
    <property type="match status" value="1"/>
</dbReference>
<dbReference type="KEGG" id="spue:AB5L97_08455"/>